<sequence>MISLTGILFRCNSRRLQVRLSSCVHSGYIYMTRVSPYKSRHRIVLHKYDPRVNKHVLVSKIRLLILIRLFYQTAAARTGYNTSPPSRHSVRYARLIGKAKNMKTLIGEIQKAYEHGRFNAFDSYYNTRGTSRGIA</sequence>
<evidence type="ECO:0000313" key="4">
    <source>
        <dbReference type="EMBL" id="CDR95382.1"/>
    </source>
</evidence>
<proteinExistence type="inferred from homology"/>
<dbReference type="OMA" id="MHGINYA"/>
<evidence type="ECO:0000256" key="3">
    <source>
        <dbReference type="ARBA" id="ARBA00023274"/>
    </source>
</evidence>
<comment type="similarity">
    <text evidence="1">Belongs to the bacterial ribosomal protein bL33 family.</text>
</comment>
<dbReference type="EMBL" id="LK391708">
    <property type="protein sequence ID" value="CDR95382.1"/>
    <property type="molecule type" value="Genomic_DNA"/>
</dbReference>
<dbReference type="InterPro" id="IPR038584">
    <property type="entry name" value="Ribosomal_bL33_sf"/>
</dbReference>
<dbReference type="Proteomes" id="UP000033188">
    <property type="component" value="Chromosome 2"/>
</dbReference>
<dbReference type="SUPFAM" id="SSF57829">
    <property type="entry name" value="Zn-binding ribosomal proteins"/>
    <property type="match status" value="1"/>
</dbReference>
<dbReference type="GO" id="GO:0006412">
    <property type="term" value="P:translation"/>
    <property type="evidence" value="ECO:0007669"/>
    <property type="project" value="InterPro"/>
</dbReference>
<dbReference type="GO" id="GO:1990904">
    <property type="term" value="C:ribonucleoprotein complex"/>
    <property type="evidence" value="ECO:0007669"/>
    <property type="project" value="UniProtKB-KW"/>
</dbReference>
<dbReference type="GO" id="GO:0003735">
    <property type="term" value="F:structural constituent of ribosome"/>
    <property type="evidence" value="ECO:0007669"/>
    <property type="project" value="InterPro"/>
</dbReference>
<gene>
    <name evidence="4" type="ORF">BBBOND_0205400</name>
</gene>
<dbReference type="GO" id="GO:0005737">
    <property type="term" value="C:cytoplasm"/>
    <property type="evidence" value="ECO:0007669"/>
    <property type="project" value="UniProtKB-ARBA"/>
</dbReference>
<dbReference type="Pfam" id="PF00471">
    <property type="entry name" value="Ribosomal_L33"/>
    <property type="match status" value="1"/>
</dbReference>
<evidence type="ECO:0000256" key="2">
    <source>
        <dbReference type="ARBA" id="ARBA00022980"/>
    </source>
</evidence>
<keyword evidence="2" id="KW-0689">Ribosomal protein</keyword>
<evidence type="ECO:0000313" key="5">
    <source>
        <dbReference type="Proteomes" id="UP000033188"/>
    </source>
</evidence>
<evidence type="ECO:0000256" key="1">
    <source>
        <dbReference type="ARBA" id="ARBA00007596"/>
    </source>
</evidence>
<reference evidence="5" key="1">
    <citation type="submission" date="2014-06" db="EMBL/GenBank/DDBJ databases">
        <authorList>
            <person name="Aslett M."/>
            <person name="De Silva N."/>
        </authorList>
    </citation>
    <scope>NUCLEOTIDE SEQUENCE [LARGE SCALE GENOMIC DNA]</scope>
    <source>
        <strain evidence="5">Bond</strain>
    </source>
</reference>
<keyword evidence="3" id="KW-0687">Ribonucleoprotein</keyword>
<dbReference type="AlphaFoldDB" id="A0A061D5U3"/>
<dbReference type="VEuPathDB" id="PiroplasmaDB:BBBOND_0205400"/>
<dbReference type="RefSeq" id="XP_012767568.1">
    <property type="nucleotide sequence ID" value="XM_012912114.1"/>
</dbReference>
<dbReference type="KEGG" id="bbig:BBBOND_0205400"/>
<accession>A0A061D5U3</accession>
<dbReference type="InterPro" id="IPR001705">
    <property type="entry name" value="Ribosomal_bL33"/>
</dbReference>
<dbReference type="Gene3D" id="2.20.28.120">
    <property type="entry name" value="Ribosomal protein L33"/>
    <property type="match status" value="1"/>
</dbReference>
<name>A0A061D5U3_BABBI</name>
<dbReference type="OrthoDB" id="275534at2759"/>
<protein>
    <recommendedName>
        <fullName evidence="6">50S ribosomal protein L33</fullName>
    </recommendedName>
</protein>
<dbReference type="InterPro" id="IPR011332">
    <property type="entry name" value="Ribosomal_zn-bd"/>
</dbReference>
<dbReference type="GO" id="GO:0005840">
    <property type="term" value="C:ribosome"/>
    <property type="evidence" value="ECO:0007669"/>
    <property type="project" value="UniProtKB-KW"/>
</dbReference>
<dbReference type="GeneID" id="24563923"/>
<evidence type="ECO:0008006" key="6">
    <source>
        <dbReference type="Google" id="ProtNLM"/>
    </source>
</evidence>
<dbReference type="NCBIfam" id="TIGR01023">
    <property type="entry name" value="rpmG_bact"/>
    <property type="match status" value="1"/>
</dbReference>
<organism evidence="4 5">
    <name type="scientific">Babesia bigemina</name>
    <dbReference type="NCBI Taxonomy" id="5866"/>
    <lineage>
        <taxon>Eukaryota</taxon>
        <taxon>Sar</taxon>
        <taxon>Alveolata</taxon>
        <taxon>Apicomplexa</taxon>
        <taxon>Aconoidasida</taxon>
        <taxon>Piroplasmida</taxon>
        <taxon>Babesiidae</taxon>
        <taxon>Babesia</taxon>
    </lineage>
</organism>
<keyword evidence="5" id="KW-1185">Reference proteome</keyword>